<evidence type="ECO:0000313" key="2">
    <source>
        <dbReference type="Proteomes" id="UP000011081"/>
    </source>
</evidence>
<accession>L2GWS8</accession>
<sequence length="138" mass="16667">MYFLNVKDNDKHLYNALQVDGITFYSRKNNRSNQKKQRRYSDQFRTNNLNYKDIYRKLKILEKHKDDNKDLDDLTTKWKECIDKCINILKDVFELPAKEVFKAFHLEKYGFVLEDYGEYDDEIVAEDQSSTVGHHMDR</sequence>
<gene>
    <name evidence="1" type="ORF">VCUG_00327</name>
</gene>
<dbReference type="OrthoDB" id="2195410at2759"/>
<organism evidence="1 2">
    <name type="scientific">Vavraia culicis (isolate floridensis)</name>
    <name type="common">Microsporidian parasite</name>
    <dbReference type="NCBI Taxonomy" id="948595"/>
    <lineage>
        <taxon>Eukaryota</taxon>
        <taxon>Fungi</taxon>
        <taxon>Fungi incertae sedis</taxon>
        <taxon>Microsporidia</taxon>
        <taxon>Pleistophoridae</taxon>
        <taxon>Vavraia</taxon>
    </lineage>
</organism>
<dbReference type="OMA" id="CISECIS"/>
<dbReference type="Pfam" id="PF17021">
    <property type="entry name" value="Mei5_like"/>
    <property type="match status" value="1"/>
</dbReference>
<dbReference type="Proteomes" id="UP000011081">
    <property type="component" value="Unassembled WGS sequence"/>
</dbReference>
<dbReference type="AlphaFoldDB" id="L2GWS8"/>
<dbReference type="InParanoid" id="L2GWS8"/>
<name>L2GWS8_VAVCU</name>
<dbReference type="GeneID" id="19878215"/>
<dbReference type="EMBL" id="GL877407">
    <property type="protein sequence ID" value="ELA48089.1"/>
    <property type="molecule type" value="Genomic_DNA"/>
</dbReference>
<proteinExistence type="predicted"/>
<dbReference type="STRING" id="948595.L2GWS8"/>
<protein>
    <submittedName>
        <fullName evidence="1">Uncharacterized protein</fullName>
    </submittedName>
</protein>
<dbReference type="RefSeq" id="XP_008073349.1">
    <property type="nucleotide sequence ID" value="XM_008075158.1"/>
</dbReference>
<reference evidence="2" key="1">
    <citation type="submission" date="2011-03" db="EMBL/GenBank/DDBJ databases">
        <title>The genome sequence of Vavraia culicis strain floridensis.</title>
        <authorList>
            <consortium name="The Broad Institute Genome Sequencing Platform"/>
            <person name="Cuomo C."/>
            <person name="Becnel J."/>
            <person name="Sanscrainte N."/>
            <person name="Young S.K."/>
            <person name="Zeng Q."/>
            <person name="Gargeya S."/>
            <person name="Fitzgerald M."/>
            <person name="Haas B."/>
            <person name="Abouelleil A."/>
            <person name="Alvarado L."/>
            <person name="Arachchi H.M."/>
            <person name="Berlin A."/>
            <person name="Chapman S.B."/>
            <person name="Gearin G."/>
            <person name="Goldberg J."/>
            <person name="Griggs A."/>
            <person name="Gujja S."/>
            <person name="Hansen M."/>
            <person name="Heiman D."/>
            <person name="Howarth C."/>
            <person name="Larimer J."/>
            <person name="Lui A."/>
            <person name="MacDonald P.J.P."/>
            <person name="McCowen C."/>
            <person name="Montmayeur A."/>
            <person name="Murphy C."/>
            <person name="Neiman D."/>
            <person name="Pearson M."/>
            <person name="Priest M."/>
            <person name="Roberts A."/>
            <person name="Saif S."/>
            <person name="Shea T."/>
            <person name="Sisk P."/>
            <person name="Stolte C."/>
            <person name="Sykes S."/>
            <person name="Wortman J."/>
            <person name="Nusbaum C."/>
            <person name="Birren B."/>
        </authorList>
    </citation>
    <scope>NUCLEOTIDE SEQUENCE [LARGE SCALE GENOMIC DNA]</scope>
    <source>
        <strain evidence="2">floridensis</strain>
    </source>
</reference>
<dbReference type="VEuPathDB" id="MicrosporidiaDB:VCUG_00327"/>
<dbReference type="InterPro" id="IPR031509">
    <property type="entry name" value="Mei5-like"/>
</dbReference>
<evidence type="ECO:0000313" key="1">
    <source>
        <dbReference type="EMBL" id="ELA48089.1"/>
    </source>
</evidence>
<dbReference type="HOGENOM" id="CLU_136887_0_0_1"/>
<keyword evidence="2" id="KW-1185">Reference proteome</keyword>